<evidence type="ECO:0000256" key="3">
    <source>
        <dbReference type="SAM" id="Phobius"/>
    </source>
</evidence>
<reference evidence="4 5" key="1">
    <citation type="submission" date="2019-08" db="EMBL/GenBank/DDBJ databases">
        <title>In-depth cultivation of the pig gut microbiome towards novel bacterial diversity and tailored functional studies.</title>
        <authorList>
            <person name="Wylensek D."/>
            <person name="Hitch T.C.A."/>
            <person name="Clavel T."/>
        </authorList>
    </citation>
    <scope>NUCLEOTIDE SEQUENCE [LARGE SCALE GENOMIC DNA]</scope>
    <source>
        <strain evidence="4 5">LKV-178-WT-2G</strain>
    </source>
</reference>
<protein>
    <submittedName>
        <fullName evidence="4">Class C sortase</fullName>
    </submittedName>
</protein>
<sequence length="255" mass="29339">MKSWINRILILSGFILCMFPFFSSIFQNINQSKVISTYFKEIEDFDPNEIAKQIQKARAYNESFYNGYRMDYESILNFTSNGMMGQIEIPKIQLSLPIYHGVNEDVLSIGAGHLPSSSFPVGGTSTRSILTGHTGLASAKLFTRLDELEKGDLFYIYVGKEVLAYKVKDIQVIEPEQLDQLEIIEGFDIVSLVTCTPYGINTHRLVINGYRTDYQKKQKENIKKKWISNRETIFVLIPAVLLLFYIRYGKHYENI</sequence>
<keyword evidence="1" id="KW-0378">Hydrolase</keyword>
<keyword evidence="3" id="KW-0472">Membrane</keyword>
<dbReference type="InterPro" id="IPR042002">
    <property type="entry name" value="Sortase_C"/>
</dbReference>
<evidence type="ECO:0000256" key="1">
    <source>
        <dbReference type="ARBA" id="ARBA00022801"/>
    </source>
</evidence>
<organism evidence="4 5">
    <name type="scientific">Floccifex porci</name>
    <dbReference type="NCBI Taxonomy" id="2606629"/>
    <lineage>
        <taxon>Bacteria</taxon>
        <taxon>Bacillati</taxon>
        <taxon>Bacillota</taxon>
        <taxon>Erysipelotrichia</taxon>
        <taxon>Erysipelotrichales</taxon>
        <taxon>Erysipelotrichaceae</taxon>
        <taxon>Floccifex</taxon>
    </lineage>
</organism>
<dbReference type="EMBL" id="VUMM01000017">
    <property type="protein sequence ID" value="MSS01996.1"/>
    <property type="molecule type" value="Genomic_DNA"/>
</dbReference>
<name>A0A7X2N3Z0_9FIRM</name>
<dbReference type="Gene3D" id="2.40.260.10">
    <property type="entry name" value="Sortase"/>
    <property type="match status" value="1"/>
</dbReference>
<comment type="caution">
    <text evidence="4">The sequence shown here is derived from an EMBL/GenBank/DDBJ whole genome shotgun (WGS) entry which is preliminary data.</text>
</comment>
<dbReference type="Pfam" id="PF04203">
    <property type="entry name" value="Sortase"/>
    <property type="match status" value="1"/>
</dbReference>
<dbReference type="RefSeq" id="WP_154460786.1">
    <property type="nucleotide sequence ID" value="NZ_VUMM01000017.1"/>
</dbReference>
<dbReference type="GO" id="GO:0016787">
    <property type="term" value="F:hydrolase activity"/>
    <property type="evidence" value="ECO:0007669"/>
    <property type="project" value="UniProtKB-KW"/>
</dbReference>
<evidence type="ECO:0000313" key="4">
    <source>
        <dbReference type="EMBL" id="MSS01996.1"/>
    </source>
</evidence>
<keyword evidence="3" id="KW-1133">Transmembrane helix</keyword>
<dbReference type="SUPFAM" id="SSF63817">
    <property type="entry name" value="Sortase"/>
    <property type="match status" value="1"/>
</dbReference>
<dbReference type="NCBIfam" id="NF033745">
    <property type="entry name" value="class_C_sortase"/>
    <property type="match status" value="1"/>
</dbReference>
<keyword evidence="3" id="KW-0812">Transmembrane</keyword>
<feature type="active site" description="Acyl-thioester intermediate" evidence="2">
    <location>
        <position position="195"/>
    </location>
</feature>
<accession>A0A7X2N3Z0</accession>
<gene>
    <name evidence="4" type="ORF">FYJ50_07825</name>
</gene>
<dbReference type="Proteomes" id="UP000470082">
    <property type="component" value="Unassembled WGS sequence"/>
</dbReference>
<dbReference type="NCBIfam" id="TIGR01076">
    <property type="entry name" value="sortase_fam"/>
    <property type="match status" value="1"/>
</dbReference>
<dbReference type="InterPro" id="IPR005754">
    <property type="entry name" value="Sortase"/>
</dbReference>
<feature type="active site" description="Proton donor/acceptor" evidence="2">
    <location>
        <position position="133"/>
    </location>
</feature>
<keyword evidence="5" id="KW-1185">Reference proteome</keyword>
<dbReference type="AlphaFoldDB" id="A0A7X2N3Z0"/>
<proteinExistence type="predicted"/>
<dbReference type="CDD" id="cd05827">
    <property type="entry name" value="Sortase_C"/>
    <property type="match status" value="1"/>
</dbReference>
<feature type="transmembrane region" description="Helical" evidence="3">
    <location>
        <begin position="232"/>
        <end position="248"/>
    </location>
</feature>
<evidence type="ECO:0000256" key="2">
    <source>
        <dbReference type="PIRSR" id="PIRSR605754-1"/>
    </source>
</evidence>
<evidence type="ECO:0000313" key="5">
    <source>
        <dbReference type="Proteomes" id="UP000470082"/>
    </source>
</evidence>
<dbReference type="InterPro" id="IPR023365">
    <property type="entry name" value="Sortase_dom-sf"/>
</dbReference>